<sequence>MADWYAITFDDLMRQQLKVDGESTQRNGNGNADAETVEPDTSARPQPNIPPAPQPPSASQSVKSLKPPRILWDLRKTRVFLEALVTALNNGAWYRTCNKAAARAKLLEGVLPRMKEDFPTTVWSIGSLNSKFKSLETEMKRALTLITVWTTDEQWEQFERKYGDKVKTICTKGIPWVNSLMKQVWPDACPTGEGIEGARAAKRRREEEVDEADTPDTAPPTTPRAGSTPSTPGARDVITPIQQSTQSPDTRTQARKFSDLPMPKCRHRRLDQLLPQRSQLASFENGLRLFSVSQSADLLRRAIEICVTDFGEELGAAGRQAVGTYFVEHPDFLAVFLAYPNDDRRVFLVSKGLMGVSDERSGAEDTHKIEGKGCVRVNGMMSLAESAIYHFHY</sequence>
<gene>
    <name evidence="2" type="ORF">E4U60_003619</name>
</gene>
<dbReference type="Proteomes" id="UP000706124">
    <property type="component" value="Unassembled WGS sequence"/>
</dbReference>
<organism evidence="2 3">
    <name type="scientific">Claviceps pazoutovae</name>
    <dbReference type="NCBI Taxonomy" id="1649127"/>
    <lineage>
        <taxon>Eukaryota</taxon>
        <taxon>Fungi</taxon>
        <taxon>Dikarya</taxon>
        <taxon>Ascomycota</taxon>
        <taxon>Pezizomycotina</taxon>
        <taxon>Sordariomycetes</taxon>
        <taxon>Hypocreomycetidae</taxon>
        <taxon>Hypocreales</taxon>
        <taxon>Clavicipitaceae</taxon>
        <taxon>Claviceps</taxon>
    </lineage>
</organism>
<feature type="region of interest" description="Disordered" evidence="1">
    <location>
        <begin position="188"/>
        <end position="261"/>
    </location>
</feature>
<accession>A0A9P7MA25</accession>
<proteinExistence type="predicted"/>
<comment type="caution">
    <text evidence="2">The sequence shown here is derived from an EMBL/GenBank/DDBJ whole genome shotgun (WGS) entry which is preliminary data.</text>
</comment>
<evidence type="ECO:0000256" key="1">
    <source>
        <dbReference type="SAM" id="MobiDB-lite"/>
    </source>
</evidence>
<evidence type="ECO:0000313" key="2">
    <source>
        <dbReference type="EMBL" id="KAG5934715.1"/>
    </source>
</evidence>
<feature type="compositionally biased region" description="Polar residues" evidence="1">
    <location>
        <begin position="240"/>
        <end position="251"/>
    </location>
</feature>
<dbReference type="OrthoDB" id="4957278at2759"/>
<reference evidence="2 3" key="1">
    <citation type="journal article" date="2020" name="bioRxiv">
        <title>Whole genome comparisons of ergot fungi reveals the divergence and evolution of species within the genus Claviceps are the result of varying mechanisms driving genome evolution and host range expansion.</title>
        <authorList>
            <person name="Wyka S.A."/>
            <person name="Mondo S.J."/>
            <person name="Liu M."/>
            <person name="Dettman J."/>
            <person name="Nalam V."/>
            <person name="Broders K.D."/>
        </authorList>
    </citation>
    <scope>NUCLEOTIDE SEQUENCE [LARGE SCALE GENOMIC DNA]</scope>
    <source>
        <strain evidence="2 3">CCC 1485</strain>
    </source>
</reference>
<name>A0A9P7MA25_9HYPO</name>
<feature type="compositionally biased region" description="Pro residues" evidence="1">
    <location>
        <begin position="47"/>
        <end position="56"/>
    </location>
</feature>
<evidence type="ECO:0000313" key="3">
    <source>
        <dbReference type="Proteomes" id="UP000706124"/>
    </source>
</evidence>
<dbReference type="AlphaFoldDB" id="A0A9P7MA25"/>
<protein>
    <recommendedName>
        <fullName evidence="4">Myb/SANT-like domain-containing protein</fullName>
    </recommendedName>
</protein>
<keyword evidence="3" id="KW-1185">Reference proteome</keyword>
<evidence type="ECO:0008006" key="4">
    <source>
        <dbReference type="Google" id="ProtNLM"/>
    </source>
</evidence>
<dbReference type="EMBL" id="SRPO01000292">
    <property type="protein sequence ID" value="KAG5934715.1"/>
    <property type="molecule type" value="Genomic_DNA"/>
</dbReference>
<feature type="region of interest" description="Disordered" evidence="1">
    <location>
        <begin position="18"/>
        <end position="64"/>
    </location>
</feature>